<dbReference type="EMBL" id="JAPZBU010000006">
    <property type="protein sequence ID" value="KAJ5398346.1"/>
    <property type="molecule type" value="Genomic_DNA"/>
</dbReference>
<accession>A0A9W9W489</accession>
<evidence type="ECO:0000313" key="1">
    <source>
        <dbReference type="EMBL" id="KAJ5398346.1"/>
    </source>
</evidence>
<dbReference type="GeneID" id="81370076"/>
<organism evidence="1 2">
    <name type="scientific">Penicillium cosmopolitanum</name>
    <dbReference type="NCBI Taxonomy" id="1131564"/>
    <lineage>
        <taxon>Eukaryota</taxon>
        <taxon>Fungi</taxon>
        <taxon>Dikarya</taxon>
        <taxon>Ascomycota</taxon>
        <taxon>Pezizomycotina</taxon>
        <taxon>Eurotiomycetes</taxon>
        <taxon>Eurotiomycetidae</taxon>
        <taxon>Eurotiales</taxon>
        <taxon>Aspergillaceae</taxon>
        <taxon>Penicillium</taxon>
    </lineage>
</organism>
<reference evidence="1" key="2">
    <citation type="journal article" date="2023" name="IMA Fungus">
        <title>Comparative genomic study of the Penicillium genus elucidates a diverse pangenome and 15 lateral gene transfer events.</title>
        <authorList>
            <person name="Petersen C."/>
            <person name="Sorensen T."/>
            <person name="Nielsen M.R."/>
            <person name="Sondergaard T.E."/>
            <person name="Sorensen J.L."/>
            <person name="Fitzpatrick D.A."/>
            <person name="Frisvad J.C."/>
            <person name="Nielsen K.L."/>
        </authorList>
    </citation>
    <scope>NUCLEOTIDE SEQUENCE</scope>
    <source>
        <strain evidence="1">IBT 29677</strain>
    </source>
</reference>
<comment type="caution">
    <text evidence="1">The sequence shown here is derived from an EMBL/GenBank/DDBJ whole genome shotgun (WGS) entry which is preliminary data.</text>
</comment>
<sequence length="147" mass="17006">MPSVLAESERLISHLIKVPSDPECGLRDFSCKHPDTLLLHLRLHFFGKKYDLERLSIISLYKLLLTLPRLPLGSEEHIKVIPKLFDLASASGPETEIFKMMLHYICSRLQFFTRHQDLVILLAKRPDLNFQLLNYLAWSTQSYGAQD</sequence>
<reference evidence="1" key="1">
    <citation type="submission" date="2022-12" db="EMBL/GenBank/DDBJ databases">
        <authorList>
            <person name="Petersen C."/>
        </authorList>
    </citation>
    <scope>NUCLEOTIDE SEQUENCE</scope>
    <source>
        <strain evidence="1">IBT 29677</strain>
    </source>
</reference>
<proteinExistence type="predicted"/>
<gene>
    <name evidence="1" type="ORF">N7509_006459</name>
</gene>
<evidence type="ECO:0000313" key="2">
    <source>
        <dbReference type="Proteomes" id="UP001147747"/>
    </source>
</evidence>
<dbReference type="RefSeq" id="XP_056490398.1">
    <property type="nucleotide sequence ID" value="XM_056631096.1"/>
</dbReference>
<dbReference type="Proteomes" id="UP001147747">
    <property type="component" value="Unassembled WGS sequence"/>
</dbReference>
<keyword evidence="2" id="KW-1185">Reference proteome</keyword>
<name>A0A9W9W489_9EURO</name>
<protein>
    <submittedName>
        <fullName evidence="1">Uncharacterized protein</fullName>
    </submittedName>
</protein>
<dbReference type="AlphaFoldDB" id="A0A9W9W489"/>